<evidence type="ECO:0000256" key="1">
    <source>
        <dbReference type="ARBA" id="ARBA00023015"/>
    </source>
</evidence>
<reference evidence="5 6" key="1">
    <citation type="submission" date="2024-02" db="EMBL/GenBank/DDBJ databases">
        <title>Bacteria isolated from the canopy kelp, Nereocystis luetkeana.</title>
        <authorList>
            <person name="Pfister C.A."/>
            <person name="Younker I.T."/>
            <person name="Light S.H."/>
        </authorList>
    </citation>
    <scope>NUCLEOTIDE SEQUENCE [LARGE SCALE GENOMIC DNA]</scope>
    <source>
        <strain evidence="5 6">TI.2.07</strain>
    </source>
</reference>
<gene>
    <name evidence="5" type="ORF">V6255_07335</name>
</gene>
<name>A0ABU9HAQ1_9GAMM</name>
<keyword evidence="2" id="KW-0238">DNA-binding</keyword>
<evidence type="ECO:0000313" key="6">
    <source>
        <dbReference type="Proteomes" id="UP001366060"/>
    </source>
</evidence>
<dbReference type="EMBL" id="JBAKBA010000013">
    <property type="protein sequence ID" value="MEL0658952.1"/>
    <property type="molecule type" value="Genomic_DNA"/>
</dbReference>
<accession>A0ABU9HAQ1</accession>
<dbReference type="InterPro" id="IPR018060">
    <property type="entry name" value="HTH_AraC"/>
</dbReference>
<dbReference type="InterPro" id="IPR032687">
    <property type="entry name" value="AraC-type_N"/>
</dbReference>
<keyword evidence="1" id="KW-0805">Transcription regulation</keyword>
<comment type="caution">
    <text evidence="5">The sequence shown here is derived from an EMBL/GenBank/DDBJ whole genome shotgun (WGS) entry which is preliminary data.</text>
</comment>
<dbReference type="PANTHER" id="PTHR47894">
    <property type="entry name" value="HTH-TYPE TRANSCRIPTIONAL REGULATOR GADX"/>
    <property type="match status" value="1"/>
</dbReference>
<dbReference type="InterPro" id="IPR009057">
    <property type="entry name" value="Homeodomain-like_sf"/>
</dbReference>
<dbReference type="Gene3D" id="1.10.10.60">
    <property type="entry name" value="Homeodomain-like"/>
    <property type="match status" value="1"/>
</dbReference>
<organism evidence="5 6">
    <name type="scientific">Psychromonas arctica</name>
    <dbReference type="NCBI Taxonomy" id="168275"/>
    <lineage>
        <taxon>Bacteria</taxon>
        <taxon>Pseudomonadati</taxon>
        <taxon>Pseudomonadota</taxon>
        <taxon>Gammaproteobacteria</taxon>
        <taxon>Alteromonadales</taxon>
        <taxon>Psychromonadaceae</taxon>
        <taxon>Psychromonas</taxon>
    </lineage>
</organism>
<dbReference type="Proteomes" id="UP001366060">
    <property type="component" value="Unassembled WGS sequence"/>
</dbReference>
<dbReference type="Pfam" id="PF12833">
    <property type="entry name" value="HTH_18"/>
    <property type="match status" value="1"/>
</dbReference>
<dbReference type="SMART" id="SM00342">
    <property type="entry name" value="HTH_ARAC"/>
    <property type="match status" value="1"/>
</dbReference>
<dbReference type="PANTHER" id="PTHR47894:SF4">
    <property type="entry name" value="HTH-TYPE TRANSCRIPTIONAL REGULATOR GADX"/>
    <property type="match status" value="1"/>
</dbReference>
<evidence type="ECO:0000259" key="4">
    <source>
        <dbReference type="PROSITE" id="PS01124"/>
    </source>
</evidence>
<protein>
    <submittedName>
        <fullName evidence="5">Helix-turn-helix domain-containing protein</fullName>
    </submittedName>
</protein>
<keyword evidence="6" id="KW-1185">Reference proteome</keyword>
<dbReference type="Pfam" id="PF12625">
    <property type="entry name" value="Arabinose_bd"/>
    <property type="match status" value="1"/>
</dbReference>
<dbReference type="PROSITE" id="PS01124">
    <property type="entry name" value="HTH_ARAC_FAMILY_2"/>
    <property type="match status" value="1"/>
</dbReference>
<proteinExistence type="predicted"/>
<evidence type="ECO:0000256" key="3">
    <source>
        <dbReference type="ARBA" id="ARBA00023163"/>
    </source>
</evidence>
<dbReference type="RefSeq" id="WP_341627559.1">
    <property type="nucleotide sequence ID" value="NZ_JBAKBA010000013.1"/>
</dbReference>
<dbReference type="SUPFAM" id="SSF46689">
    <property type="entry name" value="Homeodomain-like"/>
    <property type="match status" value="1"/>
</dbReference>
<keyword evidence="3" id="KW-0804">Transcription</keyword>
<feature type="domain" description="HTH araC/xylS-type" evidence="4">
    <location>
        <begin position="227"/>
        <end position="325"/>
    </location>
</feature>
<evidence type="ECO:0000313" key="5">
    <source>
        <dbReference type="EMBL" id="MEL0658952.1"/>
    </source>
</evidence>
<sequence length="337" mass="39512">MPTRLHLIRASHLSPVIQYMQTLSMPVESLLEQAELSLDLLIEPNQLILENKVWHFLELAAEFNNMPHLATSLTEQSHLSEYGEFTEQLLKAENLYQALQFLIQEISLHHNNNYFWIKESEQCIWICRPQHPYVKDNQWQVEQHVMILICMLIEHYAGPGWLPKQIKLQDNQAIGIEQSRFFKNADITLGQPYSAIAIDHIFLKERSLENKLSKPSGLDYIPDSFVQGFKLLLRQNYFGQGWLAENIASILNTSVRTLKRKLHAQGTSLRQVFDEVRFQQACDLIEQDIHDYEVLAEKLSYTHANNFVRAFKRWSGITPREYIRLRNIELLKKNVSW</sequence>
<evidence type="ECO:0000256" key="2">
    <source>
        <dbReference type="ARBA" id="ARBA00023125"/>
    </source>
</evidence>